<keyword evidence="1" id="KW-0175">Coiled coil</keyword>
<dbReference type="STRING" id="177437.HRM2_08350"/>
<feature type="signal peptide" evidence="2">
    <location>
        <begin position="1"/>
        <end position="20"/>
    </location>
</feature>
<dbReference type="EMBL" id="CP001087">
    <property type="protein sequence ID" value="ACN13948.1"/>
    <property type="molecule type" value="Genomic_DNA"/>
</dbReference>
<evidence type="ECO:0000256" key="1">
    <source>
        <dbReference type="SAM" id="Coils"/>
    </source>
</evidence>
<reference evidence="3 4" key="1">
    <citation type="journal article" date="2009" name="Environ. Microbiol.">
        <title>Genome sequence of Desulfobacterium autotrophicum HRM2, a marine sulfate reducer oxidizing organic carbon completely to carbon dioxide.</title>
        <authorList>
            <person name="Strittmatter A.W."/>
            <person name="Liesegang H."/>
            <person name="Rabus R."/>
            <person name="Decker I."/>
            <person name="Amann J."/>
            <person name="Andres S."/>
            <person name="Henne A."/>
            <person name="Fricke W.F."/>
            <person name="Martinez-Arias R."/>
            <person name="Bartels D."/>
            <person name="Goesmann A."/>
            <person name="Krause L."/>
            <person name="Puehler A."/>
            <person name="Klenk H.P."/>
            <person name="Richter M."/>
            <person name="Schuler M."/>
            <person name="Gloeckner F.O."/>
            <person name="Meyerdierks A."/>
            <person name="Gottschalk G."/>
            <person name="Amann R."/>
        </authorList>
    </citation>
    <scope>NUCLEOTIDE SEQUENCE [LARGE SCALE GENOMIC DNA]</scope>
    <source>
        <strain evidence="4">ATCC 43914 / DSM 3382 / HRM2</strain>
    </source>
</reference>
<evidence type="ECO:0000313" key="4">
    <source>
        <dbReference type="Proteomes" id="UP000000442"/>
    </source>
</evidence>
<keyword evidence="4" id="KW-1185">Reference proteome</keyword>
<evidence type="ECO:0000313" key="3">
    <source>
        <dbReference type="EMBL" id="ACN13948.1"/>
    </source>
</evidence>
<dbReference type="HOGENOM" id="CLU_614998_0_0_7"/>
<dbReference type="Proteomes" id="UP000000442">
    <property type="component" value="Chromosome"/>
</dbReference>
<protein>
    <submittedName>
        <fullName evidence="3">Uncharacterized protein</fullName>
    </submittedName>
</protein>
<dbReference type="AlphaFoldDB" id="C0QJU5"/>
<dbReference type="OrthoDB" id="7847277at2"/>
<dbReference type="eggNOG" id="COG3064">
    <property type="taxonomic scope" value="Bacteria"/>
</dbReference>
<evidence type="ECO:0000256" key="2">
    <source>
        <dbReference type="SAM" id="SignalP"/>
    </source>
</evidence>
<dbReference type="KEGG" id="dat:HRM2_08350"/>
<proteinExistence type="predicted"/>
<feature type="chain" id="PRO_5002900621" evidence="2">
    <location>
        <begin position="21"/>
        <end position="445"/>
    </location>
</feature>
<organism evidence="3 4">
    <name type="scientific">Desulforapulum autotrophicum (strain ATCC 43914 / DSM 3382 / VKM B-1955 / HRM2)</name>
    <name type="common">Desulfobacterium autotrophicum</name>
    <dbReference type="NCBI Taxonomy" id="177437"/>
    <lineage>
        <taxon>Bacteria</taxon>
        <taxon>Pseudomonadati</taxon>
        <taxon>Thermodesulfobacteriota</taxon>
        <taxon>Desulfobacteria</taxon>
        <taxon>Desulfobacterales</taxon>
        <taxon>Desulfobacteraceae</taxon>
        <taxon>Desulforapulum</taxon>
    </lineage>
</organism>
<sequence length="445" mass="50350">MKTLGYILFFSLFFWGTVNTACLAEEDKKQVKNTAEYVSQLNHEKMKKLMNSVGKPMPDAFYNCLCRKDGGGAASGVSVSYHPAPLEPVDKRYSCNSNGPPCMARGMGCWRFPLPSDQRIWEYCLENYKLEGDVSVVDTLTLAADNLPPLSAADMPFETGPTVQQTPALPRLTPSEEKLWHKLTNYRNNCLPSVSQKIEDIVVWSTKGTSIVQEALKIADQSDSLCEEAIAVSLFLKGQDGLYPSELAVELIKPWIPSDPILNLVKPWGEIDVMDAILPPHLNNLRNLKSNIEVLDKAYSTNRSNQEFRDASKLFIESRSWSKDNQELYVRTLEKELNQTDQEIVDIRNTLGKEIKAIYPTEREVQVFGPMFLPNTKVPNDAVVWQRFSENRDQILRKAEINLGSLLRKRAGLEMKKGVIKKYRGPLREKGCDAFMQEMKGDCDK</sequence>
<accession>C0QJU5</accession>
<keyword evidence="2" id="KW-0732">Signal</keyword>
<gene>
    <name evidence="3" type="ordered locus">HRM2_08350</name>
</gene>
<feature type="coiled-coil region" evidence="1">
    <location>
        <begin position="323"/>
        <end position="350"/>
    </location>
</feature>
<name>C0QJU5_DESAH</name>